<dbReference type="InterPro" id="IPR000620">
    <property type="entry name" value="EamA_dom"/>
</dbReference>
<dbReference type="SUPFAM" id="SSF103481">
    <property type="entry name" value="Multidrug resistance efflux transporter EmrE"/>
    <property type="match status" value="2"/>
</dbReference>
<dbReference type="PANTHER" id="PTHR42920:SF5">
    <property type="entry name" value="EAMA DOMAIN-CONTAINING PROTEIN"/>
    <property type="match status" value="1"/>
</dbReference>
<evidence type="ECO:0000259" key="7">
    <source>
        <dbReference type="Pfam" id="PF00892"/>
    </source>
</evidence>
<dbReference type="Pfam" id="PF00892">
    <property type="entry name" value="EamA"/>
    <property type="match status" value="2"/>
</dbReference>
<evidence type="ECO:0000256" key="4">
    <source>
        <dbReference type="ARBA" id="ARBA00022989"/>
    </source>
</evidence>
<name>A0A538STX2_UNCEI</name>
<comment type="caution">
    <text evidence="8">The sequence shown here is derived from an EMBL/GenBank/DDBJ whole genome shotgun (WGS) entry which is preliminary data.</text>
</comment>
<feature type="transmembrane region" description="Helical" evidence="6">
    <location>
        <begin position="93"/>
        <end position="111"/>
    </location>
</feature>
<evidence type="ECO:0000256" key="5">
    <source>
        <dbReference type="ARBA" id="ARBA00023136"/>
    </source>
</evidence>
<protein>
    <submittedName>
        <fullName evidence="8">DMT family transporter</fullName>
    </submittedName>
</protein>
<dbReference type="PANTHER" id="PTHR42920">
    <property type="entry name" value="OS03G0707200 PROTEIN-RELATED"/>
    <property type="match status" value="1"/>
</dbReference>
<accession>A0A538STX2</accession>
<sequence length="293" mass="31465">AGNNVVRGAEWVWLLGAVVSGGVLAPLLLFLGLRDVSGHVAGLLLNFEAVFTVGLGVLLSGEYLGRRGWLGALAILVGAILLSLPHAEAASIPTRWAGIALVIGACALWGLDNNLTQRVSLRDARQIVAIKGLAGGITSLSLAAAFGGFGHWNAPRLLVALVVGSVSFGLSIALFVRGLRQLGVIQTGMLFALAPGFAAILSWGFLHEGVAAWGLLALVSMTAGALLLATDRHEHLHEHEALEHAHVHTHDEHHQHEHTPEQLAQVPHSHWHRHERAVHRHPHVHDIHHRHRH</sequence>
<feature type="transmembrane region" description="Helical" evidence="6">
    <location>
        <begin position="12"/>
        <end position="33"/>
    </location>
</feature>
<gene>
    <name evidence="8" type="ORF">E6K75_10055</name>
</gene>
<keyword evidence="2" id="KW-1003">Cell membrane</keyword>
<feature type="domain" description="EamA" evidence="7">
    <location>
        <begin position="97"/>
        <end position="229"/>
    </location>
</feature>
<feature type="transmembrane region" description="Helical" evidence="6">
    <location>
        <begin position="212"/>
        <end position="229"/>
    </location>
</feature>
<feature type="transmembrane region" description="Helical" evidence="6">
    <location>
        <begin position="132"/>
        <end position="152"/>
    </location>
</feature>
<dbReference type="GO" id="GO:0005886">
    <property type="term" value="C:plasma membrane"/>
    <property type="evidence" value="ECO:0007669"/>
    <property type="project" value="UniProtKB-SubCell"/>
</dbReference>
<dbReference type="AlphaFoldDB" id="A0A538STX2"/>
<evidence type="ECO:0000256" key="3">
    <source>
        <dbReference type="ARBA" id="ARBA00022692"/>
    </source>
</evidence>
<evidence type="ECO:0000256" key="6">
    <source>
        <dbReference type="SAM" id="Phobius"/>
    </source>
</evidence>
<feature type="transmembrane region" description="Helical" evidence="6">
    <location>
        <begin position="39"/>
        <end position="61"/>
    </location>
</feature>
<dbReference type="InterPro" id="IPR051258">
    <property type="entry name" value="Diverse_Substrate_Transporter"/>
</dbReference>
<comment type="subcellular location">
    <subcellularLocation>
        <location evidence="1">Cell membrane</location>
        <topology evidence="1">Multi-pass membrane protein</topology>
    </subcellularLocation>
</comment>
<keyword evidence="5 6" id="KW-0472">Membrane</keyword>
<feature type="domain" description="EamA" evidence="7">
    <location>
        <begin position="8"/>
        <end position="83"/>
    </location>
</feature>
<evidence type="ECO:0000256" key="1">
    <source>
        <dbReference type="ARBA" id="ARBA00004651"/>
    </source>
</evidence>
<feature type="transmembrane region" description="Helical" evidence="6">
    <location>
        <begin position="68"/>
        <end position="87"/>
    </location>
</feature>
<dbReference type="Proteomes" id="UP000320913">
    <property type="component" value="Unassembled WGS sequence"/>
</dbReference>
<reference evidence="8 9" key="1">
    <citation type="journal article" date="2019" name="Nat. Microbiol.">
        <title>Mediterranean grassland soil C-N compound turnover is dependent on rainfall and depth, and is mediated by genomically divergent microorganisms.</title>
        <authorList>
            <person name="Diamond S."/>
            <person name="Andeer P.F."/>
            <person name="Li Z."/>
            <person name="Crits-Christoph A."/>
            <person name="Burstein D."/>
            <person name="Anantharaman K."/>
            <person name="Lane K.R."/>
            <person name="Thomas B.C."/>
            <person name="Pan C."/>
            <person name="Northen T.R."/>
            <person name="Banfield J.F."/>
        </authorList>
    </citation>
    <scope>NUCLEOTIDE SEQUENCE [LARGE SCALE GENOMIC DNA]</scope>
    <source>
        <strain evidence="8">WS_5</strain>
    </source>
</reference>
<evidence type="ECO:0000256" key="2">
    <source>
        <dbReference type="ARBA" id="ARBA00022475"/>
    </source>
</evidence>
<evidence type="ECO:0000313" key="8">
    <source>
        <dbReference type="EMBL" id="TMQ54830.1"/>
    </source>
</evidence>
<evidence type="ECO:0000313" key="9">
    <source>
        <dbReference type="Proteomes" id="UP000320913"/>
    </source>
</evidence>
<feature type="transmembrane region" description="Helical" evidence="6">
    <location>
        <begin position="158"/>
        <end position="176"/>
    </location>
</feature>
<dbReference type="EMBL" id="VBOV01000288">
    <property type="protein sequence ID" value="TMQ54830.1"/>
    <property type="molecule type" value="Genomic_DNA"/>
</dbReference>
<feature type="transmembrane region" description="Helical" evidence="6">
    <location>
        <begin position="188"/>
        <end position="206"/>
    </location>
</feature>
<feature type="non-terminal residue" evidence="8">
    <location>
        <position position="1"/>
    </location>
</feature>
<proteinExistence type="predicted"/>
<dbReference type="InterPro" id="IPR037185">
    <property type="entry name" value="EmrE-like"/>
</dbReference>
<keyword evidence="3 6" id="KW-0812">Transmembrane</keyword>
<keyword evidence="4 6" id="KW-1133">Transmembrane helix</keyword>
<organism evidence="8 9">
    <name type="scientific">Eiseniibacteriota bacterium</name>
    <dbReference type="NCBI Taxonomy" id="2212470"/>
    <lineage>
        <taxon>Bacteria</taxon>
        <taxon>Candidatus Eiseniibacteriota</taxon>
    </lineage>
</organism>